<accession>A0A8S1PCV8</accession>
<protein>
    <submittedName>
        <fullName evidence="1">Uncharacterized protein</fullName>
    </submittedName>
</protein>
<evidence type="ECO:0000313" key="1">
    <source>
        <dbReference type="EMBL" id="CAD8100875.1"/>
    </source>
</evidence>
<dbReference type="EMBL" id="CAJJDN010000074">
    <property type="protein sequence ID" value="CAD8100875.1"/>
    <property type="molecule type" value="Genomic_DNA"/>
</dbReference>
<reference evidence="1" key="1">
    <citation type="submission" date="2021-01" db="EMBL/GenBank/DDBJ databases">
        <authorList>
            <consortium name="Genoscope - CEA"/>
            <person name="William W."/>
        </authorList>
    </citation>
    <scope>NUCLEOTIDE SEQUENCE</scope>
</reference>
<comment type="caution">
    <text evidence="1">The sequence shown here is derived from an EMBL/GenBank/DDBJ whole genome shotgun (WGS) entry which is preliminary data.</text>
</comment>
<dbReference type="AlphaFoldDB" id="A0A8S1PCV8"/>
<gene>
    <name evidence="1" type="ORF">PSON_ATCC_30995.1.T0740260</name>
</gene>
<organism evidence="1 2">
    <name type="scientific">Paramecium sonneborni</name>
    <dbReference type="NCBI Taxonomy" id="65129"/>
    <lineage>
        <taxon>Eukaryota</taxon>
        <taxon>Sar</taxon>
        <taxon>Alveolata</taxon>
        <taxon>Ciliophora</taxon>
        <taxon>Intramacronucleata</taxon>
        <taxon>Oligohymenophorea</taxon>
        <taxon>Peniculida</taxon>
        <taxon>Parameciidae</taxon>
        <taxon>Paramecium</taxon>
    </lineage>
</organism>
<dbReference type="OrthoDB" id="289264at2759"/>
<sequence>MLISSILGWSSLFLITNYSIYKYYFTKPIKALTLAQIIKRDLWRWRFFKLNSSLNCSPYQIELKFGLNHKPISGKYVQETNEKLGETHTIFIKNKNNYNHLTEMNIKQIIDFQIGISQLFYYNFQSDYFLLSIDHKLDNENNTYNILIQSKKFLRIQQESNIQELAKQYVYFILKQDDKIRICQNFGNNTMDIDFIDKIIQHTIQNEKIIEYIDLNERWFNQNSQYCKCVLKLDEKYNLINIYKINNFEIKENQKLYDKIIDNLKNKTILYLN</sequence>
<dbReference type="Proteomes" id="UP000692954">
    <property type="component" value="Unassembled WGS sequence"/>
</dbReference>
<keyword evidence="2" id="KW-1185">Reference proteome</keyword>
<proteinExistence type="predicted"/>
<name>A0A8S1PCV8_9CILI</name>
<evidence type="ECO:0000313" key="2">
    <source>
        <dbReference type="Proteomes" id="UP000692954"/>
    </source>
</evidence>